<feature type="compositionally biased region" description="Basic and acidic residues" evidence="2">
    <location>
        <begin position="63"/>
        <end position="78"/>
    </location>
</feature>
<comment type="caution">
    <text evidence="4">The sequence shown here is derived from an EMBL/GenBank/DDBJ whole genome shotgun (WGS) entry which is preliminary data.</text>
</comment>
<feature type="repeat" description="WD" evidence="1">
    <location>
        <begin position="404"/>
        <end position="429"/>
    </location>
</feature>
<dbReference type="InterPro" id="IPR015943">
    <property type="entry name" value="WD40/YVTN_repeat-like_dom_sf"/>
</dbReference>
<evidence type="ECO:0000256" key="2">
    <source>
        <dbReference type="SAM" id="MobiDB-lite"/>
    </source>
</evidence>
<keyword evidence="3" id="KW-0812">Transmembrane</keyword>
<dbReference type="Proteomes" id="UP000695562">
    <property type="component" value="Unassembled WGS sequence"/>
</dbReference>
<evidence type="ECO:0000256" key="1">
    <source>
        <dbReference type="PROSITE-ProRule" id="PRU00221"/>
    </source>
</evidence>
<evidence type="ECO:0000256" key="3">
    <source>
        <dbReference type="SAM" id="Phobius"/>
    </source>
</evidence>
<evidence type="ECO:0008006" key="6">
    <source>
        <dbReference type="Google" id="ProtNLM"/>
    </source>
</evidence>
<dbReference type="PANTHER" id="PTHR44321:SF1">
    <property type="entry name" value="TRANSDUCIN BETA-LIKE PROTEIN 2"/>
    <property type="match status" value="1"/>
</dbReference>
<dbReference type="AlphaFoldDB" id="A0A8J4PRQ6"/>
<dbReference type="InterPro" id="IPR001680">
    <property type="entry name" value="WD40_rpt"/>
</dbReference>
<proteinExistence type="predicted"/>
<feature type="region of interest" description="Disordered" evidence="2">
    <location>
        <begin position="37"/>
        <end position="108"/>
    </location>
</feature>
<keyword evidence="5" id="KW-1185">Reference proteome</keyword>
<dbReference type="InterPro" id="IPR036322">
    <property type="entry name" value="WD40_repeat_dom_sf"/>
</dbReference>
<accession>A0A8J4PRQ6</accession>
<name>A0A8J4PRQ6_9MYCE</name>
<protein>
    <recommendedName>
        <fullName evidence="6">WD40 repeat-containing protein</fullName>
    </recommendedName>
</protein>
<reference evidence="4" key="1">
    <citation type="submission" date="2020-01" db="EMBL/GenBank/DDBJ databases">
        <title>Development of genomics and gene disruption for Polysphondylium violaceum indicates a role for the polyketide synthase stlB in stalk morphogenesis.</title>
        <authorList>
            <person name="Narita B."/>
            <person name="Kawabe Y."/>
            <person name="Kin K."/>
            <person name="Saito T."/>
            <person name="Gibbs R."/>
            <person name="Kuspa A."/>
            <person name="Muzny D."/>
            <person name="Queller D."/>
            <person name="Richards S."/>
            <person name="Strassman J."/>
            <person name="Sucgang R."/>
            <person name="Worley K."/>
            <person name="Schaap P."/>
        </authorList>
    </citation>
    <scope>NUCLEOTIDE SEQUENCE</scope>
    <source>
        <strain evidence="4">QSvi11</strain>
    </source>
</reference>
<dbReference type="Pfam" id="PF00400">
    <property type="entry name" value="WD40"/>
    <property type="match status" value="3"/>
</dbReference>
<gene>
    <name evidence="4" type="ORF">CYY_006911</name>
</gene>
<dbReference type="Gene3D" id="2.130.10.10">
    <property type="entry name" value="YVTN repeat-like/Quinoprotein amine dehydrogenase"/>
    <property type="match status" value="2"/>
</dbReference>
<feature type="transmembrane region" description="Helical" evidence="3">
    <location>
        <begin position="15"/>
        <end position="33"/>
    </location>
</feature>
<dbReference type="PROSITE" id="PS50082">
    <property type="entry name" value="WD_REPEATS_2"/>
    <property type="match status" value="2"/>
</dbReference>
<dbReference type="PROSITE" id="PS50294">
    <property type="entry name" value="WD_REPEATS_REGION"/>
    <property type="match status" value="1"/>
</dbReference>
<dbReference type="SMART" id="SM00320">
    <property type="entry name" value="WD40"/>
    <property type="match status" value="6"/>
</dbReference>
<dbReference type="GO" id="GO:0005783">
    <property type="term" value="C:endoplasmic reticulum"/>
    <property type="evidence" value="ECO:0007669"/>
    <property type="project" value="TreeGrafter"/>
</dbReference>
<dbReference type="EMBL" id="AJWJ01000340">
    <property type="protein sequence ID" value="KAF2071765.1"/>
    <property type="molecule type" value="Genomic_DNA"/>
</dbReference>
<dbReference type="SUPFAM" id="SSF50978">
    <property type="entry name" value="WD40 repeat-like"/>
    <property type="match status" value="1"/>
</dbReference>
<evidence type="ECO:0000313" key="4">
    <source>
        <dbReference type="EMBL" id="KAF2071765.1"/>
    </source>
</evidence>
<dbReference type="PANTHER" id="PTHR44321">
    <property type="entry name" value="TRANSDUCIN BETA-LIKE PROTEIN 2"/>
    <property type="match status" value="1"/>
</dbReference>
<sequence length="437" mass="48585">MVSLEELYVDIAIDYWHIFIPLILVFASVLYFASKKTHNGSSSNKSSSSPELKSNTNNKKSKQQKDQTKGKEKEKEKSQSSPPQQQQQENTNETVNNTISSPNSTTPQHPLLFLKMKGMSEPIECIRFSSNGKYLSLCGTERSIRMFLSDSIFSKPPQSFNLQLPFDNATALSWGNNVLYASLNDSKKLISFNIFDQKNSLGKSYELGFTVPLDQKNNVTCICSSPNAQYILTCGNQDSIAKIWTLKGQLVQSINTGQIKNFTAAMSNDGRFFAFASFTSEVKIYETFLKKDGSVDQSRRVMSLSGYKTCVYSLCFSPDSTKLLTSSKDGLIKYWNINVRYQDIVDPECIYSVSSDIGPLSSVALSPDCSVIAGINVDQSCLAFFNLSDGALIASVDIDSLGRINSMCWSPDSKYLVMGGNDKLLYFWSNPKSVPKK</sequence>
<organism evidence="4 5">
    <name type="scientific">Polysphondylium violaceum</name>
    <dbReference type="NCBI Taxonomy" id="133409"/>
    <lineage>
        <taxon>Eukaryota</taxon>
        <taxon>Amoebozoa</taxon>
        <taxon>Evosea</taxon>
        <taxon>Eumycetozoa</taxon>
        <taxon>Dictyostelia</taxon>
        <taxon>Dictyosteliales</taxon>
        <taxon>Dictyosteliaceae</taxon>
        <taxon>Polysphondylium</taxon>
    </lineage>
</organism>
<dbReference type="GO" id="GO:0030968">
    <property type="term" value="P:endoplasmic reticulum unfolded protein response"/>
    <property type="evidence" value="ECO:0007669"/>
    <property type="project" value="TreeGrafter"/>
</dbReference>
<feature type="compositionally biased region" description="Low complexity" evidence="2">
    <location>
        <begin position="79"/>
        <end position="101"/>
    </location>
</feature>
<keyword evidence="3" id="KW-0472">Membrane</keyword>
<feature type="repeat" description="WD" evidence="1">
    <location>
        <begin position="304"/>
        <end position="338"/>
    </location>
</feature>
<evidence type="ECO:0000313" key="5">
    <source>
        <dbReference type="Proteomes" id="UP000695562"/>
    </source>
</evidence>
<feature type="compositionally biased region" description="Low complexity" evidence="2">
    <location>
        <begin position="39"/>
        <end position="58"/>
    </location>
</feature>
<keyword evidence="3" id="KW-1133">Transmembrane helix</keyword>
<dbReference type="OrthoDB" id="346371at2759"/>
<dbReference type="InterPro" id="IPR042410">
    <property type="entry name" value="WBSCR13"/>
</dbReference>
<keyword evidence="1" id="KW-0853">WD repeat</keyword>